<protein>
    <submittedName>
        <fullName evidence="1">Uncharacterized protein</fullName>
    </submittedName>
</protein>
<organism evidence="1 2">
    <name type="scientific">Blyttiomyces helicus</name>
    <dbReference type="NCBI Taxonomy" id="388810"/>
    <lineage>
        <taxon>Eukaryota</taxon>
        <taxon>Fungi</taxon>
        <taxon>Fungi incertae sedis</taxon>
        <taxon>Chytridiomycota</taxon>
        <taxon>Chytridiomycota incertae sedis</taxon>
        <taxon>Chytridiomycetes</taxon>
        <taxon>Chytridiomycetes incertae sedis</taxon>
        <taxon>Blyttiomyces</taxon>
    </lineage>
</organism>
<gene>
    <name evidence="1" type="ORF">BDK51DRAFT_34250</name>
</gene>
<dbReference type="AlphaFoldDB" id="A0A4P9W7W1"/>
<sequence>MSIEKSSQISSIGVIQGIRAGSAELDTTGAEIDIGVKALMGSLQCVELNFESWIREVGSCVEIGRRIAKWYRCATVWYGVMCKRGFVLKVSMNKGKNHGGHDAIELLSSEDRQNLIREKASDELWIRLNRLRGESWLKQEIVSGGSSQRGKQLWNRRKEQRLVVYAKASELMKFIIANTIDEITKVANMDYLNQEDMNDMNKKGK</sequence>
<keyword evidence="2" id="KW-1185">Reference proteome</keyword>
<dbReference type="Proteomes" id="UP000269721">
    <property type="component" value="Unassembled WGS sequence"/>
</dbReference>
<dbReference type="EMBL" id="KZ997647">
    <property type="protein sequence ID" value="RKO87138.1"/>
    <property type="molecule type" value="Genomic_DNA"/>
</dbReference>
<accession>A0A4P9W7W1</accession>
<evidence type="ECO:0000313" key="2">
    <source>
        <dbReference type="Proteomes" id="UP000269721"/>
    </source>
</evidence>
<evidence type="ECO:0000313" key="1">
    <source>
        <dbReference type="EMBL" id="RKO87138.1"/>
    </source>
</evidence>
<proteinExistence type="predicted"/>
<name>A0A4P9W7W1_9FUNG</name>
<reference evidence="2" key="1">
    <citation type="journal article" date="2018" name="Nat. Microbiol.">
        <title>Leveraging single-cell genomics to expand the fungal tree of life.</title>
        <authorList>
            <person name="Ahrendt S.R."/>
            <person name="Quandt C.A."/>
            <person name="Ciobanu D."/>
            <person name="Clum A."/>
            <person name="Salamov A."/>
            <person name="Andreopoulos B."/>
            <person name="Cheng J.F."/>
            <person name="Woyke T."/>
            <person name="Pelin A."/>
            <person name="Henrissat B."/>
            <person name="Reynolds N.K."/>
            <person name="Benny G.L."/>
            <person name="Smith M.E."/>
            <person name="James T.Y."/>
            <person name="Grigoriev I.V."/>
        </authorList>
    </citation>
    <scope>NUCLEOTIDE SEQUENCE [LARGE SCALE GENOMIC DNA]</scope>
</reference>